<organism evidence="3 4">
    <name type="scientific">Vanilla planifolia</name>
    <name type="common">Vanilla</name>
    <dbReference type="NCBI Taxonomy" id="51239"/>
    <lineage>
        <taxon>Eukaryota</taxon>
        <taxon>Viridiplantae</taxon>
        <taxon>Streptophyta</taxon>
        <taxon>Embryophyta</taxon>
        <taxon>Tracheophyta</taxon>
        <taxon>Spermatophyta</taxon>
        <taxon>Magnoliopsida</taxon>
        <taxon>Liliopsida</taxon>
        <taxon>Asparagales</taxon>
        <taxon>Orchidaceae</taxon>
        <taxon>Vanilloideae</taxon>
        <taxon>Vanilleae</taxon>
        <taxon>Vanilla</taxon>
    </lineage>
</organism>
<keyword evidence="4" id="KW-1185">Reference proteome</keyword>
<reference evidence="3 4" key="1">
    <citation type="journal article" date="2020" name="Nat. Food">
        <title>A phased Vanilla planifolia genome enables genetic improvement of flavour and production.</title>
        <authorList>
            <person name="Hasing T."/>
            <person name="Tang H."/>
            <person name="Brym M."/>
            <person name="Khazi F."/>
            <person name="Huang T."/>
            <person name="Chambers A.H."/>
        </authorList>
    </citation>
    <scope>NUCLEOTIDE SEQUENCE [LARGE SCALE GENOMIC DNA]</scope>
    <source>
        <tissue evidence="3">Leaf</tissue>
    </source>
</reference>
<protein>
    <recommendedName>
        <fullName evidence="2">Clp R domain-containing protein</fullName>
    </recommendedName>
</protein>
<evidence type="ECO:0000313" key="4">
    <source>
        <dbReference type="Proteomes" id="UP000636800"/>
    </source>
</evidence>
<proteinExistence type="predicted"/>
<accession>A0A835QH00</accession>
<dbReference type="PROSITE" id="PS51903">
    <property type="entry name" value="CLP_R"/>
    <property type="match status" value="1"/>
</dbReference>
<dbReference type="SUPFAM" id="SSF81923">
    <property type="entry name" value="Double Clp-N motif"/>
    <property type="match status" value="1"/>
</dbReference>
<evidence type="ECO:0000256" key="1">
    <source>
        <dbReference type="PROSITE-ProRule" id="PRU01251"/>
    </source>
</evidence>
<dbReference type="EMBL" id="JADCNL010000007">
    <property type="protein sequence ID" value="KAG0473120.1"/>
    <property type="molecule type" value="Genomic_DNA"/>
</dbReference>
<evidence type="ECO:0000313" key="3">
    <source>
        <dbReference type="EMBL" id="KAG0473120.1"/>
    </source>
</evidence>
<gene>
    <name evidence="3" type="ORF">HPP92_014977</name>
</gene>
<dbReference type="Pfam" id="PF02861">
    <property type="entry name" value="Clp_N"/>
    <property type="match status" value="1"/>
</dbReference>
<dbReference type="PANTHER" id="PTHR47016:SF1">
    <property type="entry name" value="ATP-DEPENDENT CLP PROTEASE ATP-BINDING SUBUNIT CLPT1, CHLOROPLASTIC"/>
    <property type="match status" value="1"/>
</dbReference>
<dbReference type="Proteomes" id="UP000636800">
    <property type="component" value="Chromosome 7"/>
</dbReference>
<keyword evidence="1" id="KW-0677">Repeat</keyword>
<name>A0A835QH00_VANPL</name>
<dbReference type="Gene3D" id="1.10.1780.10">
    <property type="entry name" value="Clp, N-terminal domain"/>
    <property type="match status" value="1"/>
</dbReference>
<sequence>MAARAATLLHSNAYPSASGSKKASSSSASSSSFTSALVDLRRPTLISRYFCSRKLSRRRSAFPLIVAHSVLPTEKPDRVSDRKEPKFSWRWLKAFAMGELQARKLRSPNTGTEALLMGILIEGTSQTSVFLWQNGITFFKARDQALKLIGKPNRYFFSPIRPPLTESAQRAVDWAVNEKLKLGENGEVNTTLMLLGIWSEEDSPGHKILTSLGFNNDMANELAKHANTDEVALSFGGLEGEAAAVLV</sequence>
<comment type="caution">
    <text evidence="3">The sequence shown here is derived from an EMBL/GenBank/DDBJ whole genome shotgun (WGS) entry which is preliminary data.</text>
</comment>
<dbReference type="InterPro" id="IPR004176">
    <property type="entry name" value="Clp_R_N"/>
</dbReference>
<dbReference type="InterPro" id="IPR044217">
    <property type="entry name" value="CLPT1/2"/>
</dbReference>
<evidence type="ECO:0000259" key="2">
    <source>
        <dbReference type="PROSITE" id="PS51903"/>
    </source>
</evidence>
<dbReference type="OrthoDB" id="786951at2759"/>
<dbReference type="InterPro" id="IPR036628">
    <property type="entry name" value="Clp_N_dom_sf"/>
</dbReference>
<dbReference type="PANTHER" id="PTHR47016">
    <property type="entry name" value="ATP-DEPENDENT CLP PROTEASE ATP-BINDING SUBUNIT CLPT1, CHLOROPLASTIC"/>
    <property type="match status" value="1"/>
</dbReference>
<feature type="domain" description="Clp R" evidence="2">
    <location>
        <begin position="84"/>
        <end position="229"/>
    </location>
</feature>
<dbReference type="AlphaFoldDB" id="A0A835QH00"/>